<dbReference type="InterPro" id="IPR050951">
    <property type="entry name" value="Retrovirus_Pol_polyprotein"/>
</dbReference>
<dbReference type="FunFam" id="3.30.70.270:FF:000003">
    <property type="entry name" value="Transposon Ty3-G Gag-Pol polyprotein"/>
    <property type="match status" value="1"/>
</dbReference>
<sequence length="98" mass="11028">MPFGLASAAAVFQRAMERLLGGLQGIKVYQDDILVYGRDEKEHNERVRGVLQRLEKSGLTLKAGKCKFNVHEIDYLGHKISSKGIEPKKELVDTIINF</sequence>
<organism evidence="4 5">
    <name type="scientific">Pleurodeles waltl</name>
    <name type="common">Iberian ribbed newt</name>
    <dbReference type="NCBI Taxonomy" id="8319"/>
    <lineage>
        <taxon>Eukaryota</taxon>
        <taxon>Metazoa</taxon>
        <taxon>Chordata</taxon>
        <taxon>Craniata</taxon>
        <taxon>Vertebrata</taxon>
        <taxon>Euteleostomi</taxon>
        <taxon>Amphibia</taxon>
        <taxon>Batrachia</taxon>
        <taxon>Caudata</taxon>
        <taxon>Salamandroidea</taxon>
        <taxon>Salamandridae</taxon>
        <taxon>Pleurodelinae</taxon>
        <taxon>Pleurodeles</taxon>
    </lineage>
</organism>
<dbReference type="CDD" id="cd01647">
    <property type="entry name" value="RT_LTR"/>
    <property type="match status" value="1"/>
</dbReference>
<dbReference type="Pfam" id="PF00078">
    <property type="entry name" value="RVT_1"/>
    <property type="match status" value="1"/>
</dbReference>
<evidence type="ECO:0000259" key="3">
    <source>
        <dbReference type="Pfam" id="PF00078"/>
    </source>
</evidence>
<gene>
    <name evidence="4" type="ORF">NDU88_001369</name>
</gene>
<dbReference type="InterPro" id="IPR043502">
    <property type="entry name" value="DNA/RNA_pol_sf"/>
</dbReference>
<protein>
    <recommendedName>
        <fullName evidence="2">ribonuclease H</fullName>
        <ecNumber evidence="2">3.1.26.4</ecNumber>
    </recommendedName>
</protein>
<accession>A0AAV7SBF4</accession>
<dbReference type="Proteomes" id="UP001066276">
    <property type="component" value="Chromosome 4_2"/>
</dbReference>
<dbReference type="Gene3D" id="3.30.70.270">
    <property type="match status" value="1"/>
</dbReference>
<feature type="domain" description="Reverse transcriptase" evidence="3">
    <location>
        <begin position="1"/>
        <end position="80"/>
    </location>
</feature>
<dbReference type="EMBL" id="JANPWB010000008">
    <property type="protein sequence ID" value="KAJ1160879.1"/>
    <property type="molecule type" value="Genomic_DNA"/>
</dbReference>
<evidence type="ECO:0000256" key="1">
    <source>
        <dbReference type="ARBA" id="ARBA00010879"/>
    </source>
</evidence>
<dbReference type="EC" id="3.1.26.4" evidence="2"/>
<keyword evidence="5" id="KW-1185">Reference proteome</keyword>
<comment type="similarity">
    <text evidence="1">Belongs to the beta type-B retroviral polymerase family. HERV class-II K(HML-2) pol subfamily.</text>
</comment>
<evidence type="ECO:0000313" key="4">
    <source>
        <dbReference type="EMBL" id="KAJ1160879.1"/>
    </source>
</evidence>
<dbReference type="PANTHER" id="PTHR37984:SF5">
    <property type="entry name" value="PROTEIN NYNRIN-LIKE"/>
    <property type="match status" value="1"/>
</dbReference>
<feature type="non-terminal residue" evidence="4">
    <location>
        <position position="98"/>
    </location>
</feature>
<evidence type="ECO:0000256" key="2">
    <source>
        <dbReference type="ARBA" id="ARBA00012180"/>
    </source>
</evidence>
<dbReference type="InterPro" id="IPR000477">
    <property type="entry name" value="RT_dom"/>
</dbReference>
<dbReference type="AlphaFoldDB" id="A0AAV7SBF4"/>
<name>A0AAV7SBF4_PLEWA</name>
<dbReference type="PANTHER" id="PTHR37984">
    <property type="entry name" value="PROTEIN CBG26694"/>
    <property type="match status" value="1"/>
</dbReference>
<comment type="caution">
    <text evidence="4">The sequence shown here is derived from an EMBL/GenBank/DDBJ whole genome shotgun (WGS) entry which is preliminary data.</text>
</comment>
<dbReference type="SUPFAM" id="SSF56672">
    <property type="entry name" value="DNA/RNA polymerases"/>
    <property type="match status" value="1"/>
</dbReference>
<dbReference type="GO" id="GO:0004523">
    <property type="term" value="F:RNA-DNA hybrid ribonuclease activity"/>
    <property type="evidence" value="ECO:0007669"/>
    <property type="project" value="UniProtKB-EC"/>
</dbReference>
<proteinExistence type="inferred from homology"/>
<dbReference type="InterPro" id="IPR043128">
    <property type="entry name" value="Rev_trsase/Diguanyl_cyclase"/>
</dbReference>
<reference evidence="4" key="1">
    <citation type="journal article" date="2022" name="bioRxiv">
        <title>Sequencing and chromosome-scale assembly of the giantPleurodeles waltlgenome.</title>
        <authorList>
            <person name="Brown T."/>
            <person name="Elewa A."/>
            <person name="Iarovenko S."/>
            <person name="Subramanian E."/>
            <person name="Araus A.J."/>
            <person name="Petzold A."/>
            <person name="Susuki M."/>
            <person name="Suzuki K.-i.T."/>
            <person name="Hayashi T."/>
            <person name="Toyoda A."/>
            <person name="Oliveira C."/>
            <person name="Osipova E."/>
            <person name="Leigh N.D."/>
            <person name="Simon A."/>
            <person name="Yun M.H."/>
        </authorList>
    </citation>
    <scope>NUCLEOTIDE SEQUENCE</scope>
    <source>
        <strain evidence="4">20211129_DDA</strain>
        <tissue evidence="4">Liver</tissue>
    </source>
</reference>
<evidence type="ECO:0000313" key="5">
    <source>
        <dbReference type="Proteomes" id="UP001066276"/>
    </source>
</evidence>